<name>A0A285LWB6_9NOCA</name>
<organism evidence="1 2">
    <name type="scientific">Nocardia amikacinitolerans</name>
    <dbReference type="NCBI Taxonomy" id="756689"/>
    <lineage>
        <taxon>Bacteria</taxon>
        <taxon>Bacillati</taxon>
        <taxon>Actinomycetota</taxon>
        <taxon>Actinomycetes</taxon>
        <taxon>Mycobacteriales</taxon>
        <taxon>Nocardiaceae</taxon>
        <taxon>Nocardia</taxon>
    </lineage>
</organism>
<protein>
    <submittedName>
        <fullName evidence="1">Uncharacterized protein</fullName>
    </submittedName>
</protein>
<dbReference type="AlphaFoldDB" id="A0A285LWB6"/>
<dbReference type="Proteomes" id="UP000219565">
    <property type="component" value="Unassembled WGS sequence"/>
</dbReference>
<dbReference type="RefSeq" id="WP_097247354.1">
    <property type="nucleotide sequence ID" value="NZ_JAMTCV010000017.1"/>
</dbReference>
<proteinExistence type="predicted"/>
<accession>A0A285LWB6</accession>
<gene>
    <name evidence="1" type="ORF">SAMN04244553_5409</name>
</gene>
<reference evidence="1 2" key="1">
    <citation type="submission" date="2017-09" db="EMBL/GenBank/DDBJ databases">
        <authorList>
            <person name="Ehlers B."/>
            <person name="Leendertz F.H."/>
        </authorList>
    </citation>
    <scope>NUCLEOTIDE SEQUENCE [LARGE SCALE GENOMIC DNA]</scope>
    <source>
        <strain evidence="1 2">DSM 45537</strain>
    </source>
</reference>
<dbReference type="OrthoDB" id="4557039at2"/>
<evidence type="ECO:0000313" key="1">
    <source>
        <dbReference type="EMBL" id="SNY88437.1"/>
    </source>
</evidence>
<keyword evidence="2" id="KW-1185">Reference proteome</keyword>
<dbReference type="EMBL" id="OBEG01000006">
    <property type="protein sequence ID" value="SNY88437.1"/>
    <property type="molecule type" value="Genomic_DNA"/>
</dbReference>
<evidence type="ECO:0000313" key="2">
    <source>
        <dbReference type="Proteomes" id="UP000219565"/>
    </source>
</evidence>
<dbReference type="STRING" id="1379680.GCA_001612615_01658"/>
<sequence>MGLAIDDLPADTAAVLRRRARAAELPVADYLRAELVARAGARAPEDAVAEFLESEGRDTAPEIDADASALVTVYDLPAETLTVLGRRARAAGYPLGDYARRELIASARRATLEDAMLEFGEVADPGLDMAAVAAAVRYARGE</sequence>